<dbReference type="InterPro" id="IPR009057">
    <property type="entry name" value="Homeodomain-like_sf"/>
</dbReference>
<evidence type="ECO:0000259" key="4">
    <source>
        <dbReference type="PROSITE" id="PS01124"/>
    </source>
</evidence>
<dbReference type="SMART" id="SM00342">
    <property type="entry name" value="HTH_ARAC"/>
    <property type="match status" value="1"/>
</dbReference>
<keyword evidence="6" id="KW-1185">Reference proteome</keyword>
<dbReference type="STRING" id="1354337.M983_2883"/>
<feature type="domain" description="HTH araC/xylS-type" evidence="4">
    <location>
        <begin position="8"/>
        <end position="106"/>
    </location>
</feature>
<dbReference type="GO" id="GO:0003700">
    <property type="term" value="F:DNA-binding transcription factor activity"/>
    <property type="evidence" value="ECO:0007669"/>
    <property type="project" value="InterPro"/>
</dbReference>
<evidence type="ECO:0000256" key="3">
    <source>
        <dbReference type="ARBA" id="ARBA00023163"/>
    </source>
</evidence>
<dbReference type="Gene3D" id="1.10.10.60">
    <property type="entry name" value="Homeodomain-like"/>
    <property type="match status" value="2"/>
</dbReference>
<dbReference type="SUPFAM" id="SSF55136">
    <property type="entry name" value="Probable bacterial effector-binding domain"/>
    <property type="match status" value="1"/>
</dbReference>
<dbReference type="RefSeq" id="WP_066752512.1">
    <property type="nucleotide sequence ID" value="NZ_LXEN01000147.1"/>
</dbReference>
<dbReference type="InterPro" id="IPR050959">
    <property type="entry name" value="MarA-like"/>
</dbReference>
<evidence type="ECO:0000256" key="1">
    <source>
        <dbReference type="ARBA" id="ARBA00023015"/>
    </source>
</evidence>
<sequence>MLQENVVKDIIVWIEQNLDSQLSLDIVAEKSGYSKWHFQRLFKGYIGMSLGKYILSRRLSCSAYALRVTRCSLLDISLKYHFDSQQTFCRAFKKQFGVTPSQYRKKAGWNISELIFPALPSVELSAEYKIVTLSNKSLIGLSHYYNKPISVWNSNKKKFRKEFWQKFLNEINIAPIHLYAMHRASVGSLDDTMYVYSTAVDTLDSDVFSALNKNRLITELELAGGKYLQITFSMDEISDSITEYDDIIYTVYTKVLPKMNLLRRPGADIERYTLKQPVNGRDILGNGPKYLKKISYYIPVM</sequence>
<dbReference type="Pfam" id="PF14526">
    <property type="entry name" value="Cass2"/>
    <property type="match status" value="1"/>
</dbReference>
<dbReference type="InterPro" id="IPR029441">
    <property type="entry name" value="Cass2"/>
</dbReference>
<organism evidence="5 6">
    <name type="scientific">Proteus myxofaciens ATCC 19692</name>
    <dbReference type="NCBI Taxonomy" id="1354337"/>
    <lineage>
        <taxon>Bacteria</taxon>
        <taxon>Pseudomonadati</taxon>
        <taxon>Pseudomonadota</taxon>
        <taxon>Gammaproteobacteria</taxon>
        <taxon>Enterobacterales</taxon>
        <taxon>Morganellaceae</taxon>
        <taxon>Proteus</taxon>
    </lineage>
</organism>
<keyword evidence="1" id="KW-0805">Transcription regulation</keyword>
<dbReference type="GO" id="GO:0043565">
    <property type="term" value="F:sequence-specific DNA binding"/>
    <property type="evidence" value="ECO:0007669"/>
    <property type="project" value="InterPro"/>
</dbReference>
<dbReference type="Proteomes" id="UP000094023">
    <property type="component" value="Unassembled WGS sequence"/>
</dbReference>
<dbReference type="Pfam" id="PF12833">
    <property type="entry name" value="HTH_18"/>
    <property type="match status" value="1"/>
</dbReference>
<dbReference type="InterPro" id="IPR011256">
    <property type="entry name" value="Reg_factor_effector_dom_sf"/>
</dbReference>
<dbReference type="EMBL" id="LXEN01000147">
    <property type="protein sequence ID" value="OAT22621.1"/>
    <property type="molecule type" value="Genomic_DNA"/>
</dbReference>
<keyword evidence="2" id="KW-0238">DNA-binding</keyword>
<dbReference type="AlphaFoldDB" id="A0A198FEC5"/>
<keyword evidence="3" id="KW-0804">Transcription</keyword>
<dbReference type="PROSITE" id="PS01124">
    <property type="entry name" value="HTH_ARAC_FAMILY_2"/>
    <property type="match status" value="1"/>
</dbReference>
<comment type="caution">
    <text evidence="5">The sequence shown here is derived from an EMBL/GenBank/DDBJ whole genome shotgun (WGS) entry which is preliminary data.</text>
</comment>
<evidence type="ECO:0000256" key="2">
    <source>
        <dbReference type="ARBA" id="ARBA00023125"/>
    </source>
</evidence>
<dbReference type="InterPro" id="IPR018060">
    <property type="entry name" value="HTH_AraC"/>
</dbReference>
<dbReference type="OrthoDB" id="282744at2"/>
<proteinExistence type="predicted"/>
<dbReference type="PRINTS" id="PR00032">
    <property type="entry name" value="HTHARAC"/>
</dbReference>
<evidence type="ECO:0000313" key="6">
    <source>
        <dbReference type="Proteomes" id="UP000094023"/>
    </source>
</evidence>
<dbReference type="PATRIC" id="fig|1354337.4.peg.2967"/>
<reference evidence="5 6" key="1">
    <citation type="submission" date="2016-04" db="EMBL/GenBank/DDBJ databases">
        <title>ATOL: Assembling a taxonomically balanced genome-scale reconstruction of the evolutionary history of the Enterobacteriaceae.</title>
        <authorList>
            <person name="Plunkett G.III."/>
            <person name="Neeno-Eckwall E.C."/>
            <person name="Glasner J.D."/>
            <person name="Perna N.T."/>
        </authorList>
    </citation>
    <scope>NUCLEOTIDE SEQUENCE [LARGE SCALE GENOMIC DNA]</scope>
    <source>
        <strain evidence="5 6">ATCC 19692</strain>
    </source>
</reference>
<dbReference type="Gene3D" id="3.20.80.10">
    <property type="entry name" value="Regulatory factor, effector binding domain"/>
    <property type="match status" value="1"/>
</dbReference>
<name>A0A198FEC5_9GAMM</name>
<dbReference type="PANTHER" id="PTHR47504">
    <property type="entry name" value="RIGHT ORIGIN-BINDING PROTEIN"/>
    <property type="match status" value="1"/>
</dbReference>
<dbReference type="PANTHER" id="PTHR47504:SF5">
    <property type="entry name" value="RIGHT ORIGIN-BINDING PROTEIN"/>
    <property type="match status" value="1"/>
</dbReference>
<dbReference type="SUPFAM" id="SSF46689">
    <property type="entry name" value="Homeodomain-like"/>
    <property type="match status" value="2"/>
</dbReference>
<protein>
    <submittedName>
        <fullName evidence="5">Right origin-binding protein</fullName>
    </submittedName>
</protein>
<evidence type="ECO:0000313" key="5">
    <source>
        <dbReference type="EMBL" id="OAT22621.1"/>
    </source>
</evidence>
<gene>
    <name evidence="5" type="ORF">M983_2883</name>
</gene>
<dbReference type="InterPro" id="IPR020449">
    <property type="entry name" value="Tscrpt_reg_AraC-type_HTH"/>
</dbReference>
<accession>A0A198FEC5</accession>